<evidence type="ECO:0000259" key="1">
    <source>
        <dbReference type="Pfam" id="PF14291"/>
    </source>
</evidence>
<sequence>WVCYDKGCRRVSICMLCWNWKKAISSNPHRFEIDKCEANYCNWKKYNEKLEKQAKSCHREAVEKVMYFTDAGINIGAKLDWQYKKAQELHRQMFLKQLNSLKYLVHQGLSIHGNTDVESNLLQLLKIRAEDMPELMQWIQQGQYLSADMINELIDMMGNTVLQSILEDLHNSSFLFGIIVDESKDNSNKEQMTCTLWWVLTDLSIHEDFIGMCQLEKTDAKTITRSLKDILMHCNLKEKDCQWQSYGGAASMNDSLSGVAIQIRAENPAALNVHCSNHSLDLTLQGCAKISQSLQNALDFTQDLAVFICASPK</sequence>
<dbReference type="HOGENOM" id="CLU_006175_1_3_1"/>
<dbReference type="Ensembl" id="ENSLACT00000000230.1">
    <property type="protein sequence ID" value="ENSLACP00000000228.1"/>
    <property type="gene ID" value="ENSLACG00000000207.1"/>
</dbReference>
<accession>H2ZS57</accession>
<protein>
    <recommendedName>
        <fullName evidence="1">DUF4371 domain-containing protein</fullName>
    </recommendedName>
</protein>
<evidence type="ECO:0000313" key="2">
    <source>
        <dbReference type="Ensembl" id="ENSLACP00000000228.1"/>
    </source>
</evidence>
<dbReference type="Pfam" id="PF14291">
    <property type="entry name" value="DUF4371"/>
    <property type="match status" value="1"/>
</dbReference>
<feature type="domain" description="DUF4371" evidence="1">
    <location>
        <begin position="39"/>
        <end position="257"/>
    </location>
</feature>
<evidence type="ECO:0000313" key="3">
    <source>
        <dbReference type="Proteomes" id="UP000008672"/>
    </source>
</evidence>
<name>H2ZS57_LATCH</name>
<proteinExistence type="predicted"/>
<dbReference type="AlphaFoldDB" id="H2ZS57"/>
<reference evidence="2" key="3">
    <citation type="submission" date="2025-09" db="UniProtKB">
        <authorList>
            <consortium name="Ensembl"/>
        </authorList>
    </citation>
    <scope>IDENTIFICATION</scope>
</reference>
<dbReference type="PANTHER" id="PTHR45749">
    <property type="match status" value="1"/>
</dbReference>
<keyword evidence="3" id="KW-1185">Reference proteome</keyword>
<dbReference type="STRING" id="7897.ENSLACP00000000228"/>
<dbReference type="InParanoid" id="H2ZS57"/>
<dbReference type="PANTHER" id="PTHR45749:SF21">
    <property type="entry name" value="DUF4371 DOMAIN-CONTAINING PROTEIN"/>
    <property type="match status" value="1"/>
</dbReference>
<dbReference type="InterPro" id="IPR025398">
    <property type="entry name" value="DUF4371"/>
</dbReference>
<dbReference type="EMBL" id="AFYH01250891">
    <property type="status" value="NOT_ANNOTATED_CDS"/>
    <property type="molecule type" value="Genomic_DNA"/>
</dbReference>
<reference evidence="3" key="1">
    <citation type="submission" date="2011-08" db="EMBL/GenBank/DDBJ databases">
        <title>The draft genome of Latimeria chalumnae.</title>
        <authorList>
            <person name="Di Palma F."/>
            <person name="Alfoldi J."/>
            <person name="Johnson J."/>
            <person name="Berlin A."/>
            <person name="Gnerre S."/>
            <person name="Jaffe D."/>
            <person name="MacCallum I."/>
            <person name="Young S."/>
            <person name="Walker B.J."/>
            <person name="Lander E."/>
            <person name="Lindblad-Toh K."/>
        </authorList>
    </citation>
    <scope>NUCLEOTIDE SEQUENCE [LARGE SCALE GENOMIC DNA]</scope>
    <source>
        <strain evidence="3">Wild caught</strain>
    </source>
</reference>
<dbReference type="eggNOG" id="ENOG502QSU3">
    <property type="taxonomic scope" value="Eukaryota"/>
</dbReference>
<dbReference type="GeneTree" id="ENSGT00940000162068"/>
<dbReference type="Proteomes" id="UP000008672">
    <property type="component" value="Unassembled WGS sequence"/>
</dbReference>
<organism evidence="2 3">
    <name type="scientific">Latimeria chalumnae</name>
    <name type="common">Coelacanth</name>
    <dbReference type="NCBI Taxonomy" id="7897"/>
    <lineage>
        <taxon>Eukaryota</taxon>
        <taxon>Metazoa</taxon>
        <taxon>Chordata</taxon>
        <taxon>Craniata</taxon>
        <taxon>Vertebrata</taxon>
        <taxon>Euteleostomi</taxon>
        <taxon>Coelacanthiformes</taxon>
        <taxon>Coelacanthidae</taxon>
        <taxon>Latimeria</taxon>
    </lineage>
</organism>
<reference evidence="2" key="2">
    <citation type="submission" date="2025-08" db="UniProtKB">
        <authorList>
            <consortium name="Ensembl"/>
        </authorList>
    </citation>
    <scope>IDENTIFICATION</scope>
</reference>